<keyword evidence="2" id="KW-1185">Reference proteome</keyword>
<dbReference type="RefSeq" id="WP_307524775.1">
    <property type="nucleotide sequence ID" value="NZ_JAUSZI010000002.1"/>
</dbReference>
<gene>
    <name evidence="1" type="ORF">QF035_007128</name>
</gene>
<protein>
    <submittedName>
        <fullName evidence="1">Uncharacterized protein</fullName>
    </submittedName>
</protein>
<organism evidence="1 2">
    <name type="scientific">Streptomyces umbrinus</name>
    <dbReference type="NCBI Taxonomy" id="67370"/>
    <lineage>
        <taxon>Bacteria</taxon>
        <taxon>Bacillati</taxon>
        <taxon>Actinomycetota</taxon>
        <taxon>Actinomycetes</taxon>
        <taxon>Kitasatosporales</taxon>
        <taxon>Streptomycetaceae</taxon>
        <taxon>Streptomyces</taxon>
        <taxon>Streptomyces phaeochromogenes group</taxon>
    </lineage>
</organism>
<evidence type="ECO:0000313" key="1">
    <source>
        <dbReference type="EMBL" id="MDQ1029546.1"/>
    </source>
</evidence>
<sequence length="82" mass="8549">MTSTAHPHGRPAGDACPYCGWPDRAEPFQVVSRHGTAAGHTVWTRCGCGSLQMRVVDAGGMNVVSRSRPAAEGATDVRSGVV</sequence>
<name>A0ABU0T3J5_9ACTN</name>
<comment type="caution">
    <text evidence="1">The sequence shown here is derived from an EMBL/GenBank/DDBJ whole genome shotgun (WGS) entry which is preliminary data.</text>
</comment>
<proteinExistence type="predicted"/>
<evidence type="ECO:0000313" key="2">
    <source>
        <dbReference type="Proteomes" id="UP001230328"/>
    </source>
</evidence>
<dbReference type="Proteomes" id="UP001230328">
    <property type="component" value="Unassembled WGS sequence"/>
</dbReference>
<reference evidence="1 2" key="1">
    <citation type="submission" date="2023-07" db="EMBL/GenBank/DDBJ databases">
        <title>Comparative genomics of wheat-associated soil bacteria to identify genetic determinants of phenazine resistance.</title>
        <authorList>
            <person name="Mouncey N."/>
        </authorList>
    </citation>
    <scope>NUCLEOTIDE SEQUENCE [LARGE SCALE GENOMIC DNA]</scope>
    <source>
        <strain evidence="1 2">V2I4</strain>
    </source>
</reference>
<dbReference type="EMBL" id="JAUSZI010000002">
    <property type="protein sequence ID" value="MDQ1029546.1"/>
    <property type="molecule type" value="Genomic_DNA"/>
</dbReference>
<accession>A0ABU0T3J5</accession>